<protein>
    <recommendedName>
        <fullName evidence="2">TIL domain-containing protein</fullName>
    </recommendedName>
</protein>
<dbReference type="CDD" id="cd19941">
    <property type="entry name" value="TIL"/>
    <property type="match status" value="1"/>
</dbReference>
<evidence type="ECO:0000256" key="1">
    <source>
        <dbReference type="SAM" id="SignalP"/>
    </source>
</evidence>
<dbReference type="SUPFAM" id="SSF57567">
    <property type="entry name" value="Serine protease inhibitors"/>
    <property type="match status" value="1"/>
</dbReference>
<dbReference type="InterPro" id="IPR036084">
    <property type="entry name" value="Ser_inhib-like_sf"/>
</dbReference>
<organism evidence="3 4">
    <name type="scientific">Argiope bruennichi</name>
    <name type="common">Wasp spider</name>
    <name type="synonym">Aranea bruennichi</name>
    <dbReference type="NCBI Taxonomy" id="94029"/>
    <lineage>
        <taxon>Eukaryota</taxon>
        <taxon>Metazoa</taxon>
        <taxon>Ecdysozoa</taxon>
        <taxon>Arthropoda</taxon>
        <taxon>Chelicerata</taxon>
        <taxon>Arachnida</taxon>
        <taxon>Araneae</taxon>
        <taxon>Araneomorphae</taxon>
        <taxon>Entelegynae</taxon>
        <taxon>Araneoidea</taxon>
        <taxon>Araneidae</taxon>
        <taxon>Argiope</taxon>
    </lineage>
</organism>
<name>A0A8T0DYB7_ARGBR</name>
<comment type="caution">
    <text evidence="3">The sequence shown here is derived from an EMBL/GenBank/DDBJ whole genome shotgun (WGS) entry which is preliminary data.</text>
</comment>
<evidence type="ECO:0000259" key="2">
    <source>
        <dbReference type="Pfam" id="PF01826"/>
    </source>
</evidence>
<reference evidence="3" key="2">
    <citation type="submission" date="2020-06" db="EMBL/GenBank/DDBJ databases">
        <authorList>
            <person name="Sheffer M."/>
        </authorList>
    </citation>
    <scope>NUCLEOTIDE SEQUENCE</scope>
</reference>
<evidence type="ECO:0000313" key="3">
    <source>
        <dbReference type="EMBL" id="KAF8763256.1"/>
    </source>
</evidence>
<sequence length="82" mass="9032">MKVFIALLLVVVAAASSISREDCPPNKEYGSFGDCPASCYSLEHPVRACTLKLNWGCKCKAGYVLREDKVFTSDCIRPEECP</sequence>
<keyword evidence="1" id="KW-0732">Signal</keyword>
<feature type="domain" description="TIL" evidence="2">
    <location>
        <begin position="23"/>
        <end position="81"/>
    </location>
</feature>
<dbReference type="InterPro" id="IPR002919">
    <property type="entry name" value="TIL_dom"/>
</dbReference>
<accession>A0A8T0DYB7</accession>
<reference evidence="3" key="1">
    <citation type="journal article" date="2020" name="bioRxiv">
        <title>Chromosome-level reference genome of the European wasp spider Argiope bruennichi: a resource for studies on range expansion and evolutionary adaptation.</title>
        <authorList>
            <person name="Sheffer M.M."/>
            <person name="Hoppe A."/>
            <person name="Krehenwinkel H."/>
            <person name="Uhl G."/>
            <person name="Kuss A.W."/>
            <person name="Jensen L."/>
            <person name="Jensen C."/>
            <person name="Gillespie R.G."/>
            <person name="Hoff K.J."/>
            <person name="Prost S."/>
        </authorList>
    </citation>
    <scope>NUCLEOTIDE SEQUENCE</scope>
</reference>
<keyword evidence="4" id="KW-1185">Reference proteome</keyword>
<dbReference type="Proteomes" id="UP000807504">
    <property type="component" value="Unassembled WGS sequence"/>
</dbReference>
<evidence type="ECO:0000313" key="4">
    <source>
        <dbReference type="Proteomes" id="UP000807504"/>
    </source>
</evidence>
<feature type="chain" id="PRO_5035775243" description="TIL domain-containing protein" evidence="1">
    <location>
        <begin position="16"/>
        <end position="82"/>
    </location>
</feature>
<dbReference type="Gene3D" id="2.10.25.10">
    <property type="entry name" value="Laminin"/>
    <property type="match status" value="1"/>
</dbReference>
<dbReference type="Pfam" id="PF01826">
    <property type="entry name" value="TIL"/>
    <property type="match status" value="1"/>
</dbReference>
<dbReference type="EMBL" id="JABXBU010002231">
    <property type="protein sequence ID" value="KAF8763256.1"/>
    <property type="molecule type" value="Genomic_DNA"/>
</dbReference>
<feature type="signal peptide" evidence="1">
    <location>
        <begin position="1"/>
        <end position="15"/>
    </location>
</feature>
<gene>
    <name evidence="3" type="ORF">HNY73_021458</name>
</gene>
<dbReference type="AlphaFoldDB" id="A0A8T0DYB7"/>
<proteinExistence type="predicted"/>